<proteinExistence type="predicted"/>
<evidence type="ECO:0000313" key="2">
    <source>
        <dbReference type="EMBL" id="WAZ72412.1"/>
    </source>
</evidence>
<dbReference type="AlphaFoldDB" id="A0A5P8ATI3"/>
<name>A0A5P8ATI3_9SPIR</name>
<evidence type="ECO:0000313" key="3">
    <source>
        <dbReference type="Proteomes" id="UP001164513"/>
    </source>
</evidence>
<reference evidence="2" key="2">
    <citation type="submission" date="2022-12" db="EMBL/GenBank/DDBJ databases">
        <title>B. miyamotoi WGS.</title>
        <authorList>
            <person name="Gabriele M."/>
            <person name="Kuleshov K.V."/>
            <person name="Hepner S."/>
            <person name="Hoornstra D."/>
            <person name="Hovius J.W."/>
            <person name="Platonov A.E."/>
            <person name="Fingerle V."/>
            <person name="Strube C."/>
        </authorList>
    </citation>
    <scope>NUCLEOTIDE SEQUENCE</scope>
    <source>
        <strain evidence="2">ZStruIII14-9</strain>
        <plasmid evidence="2">pZSt-lp66</plasmid>
    </source>
</reference>
<dbReference type="EMBL" id="CP114723">
    <property type="protein sequence ID" value="WAZ72412.1"/>
    <property type="molecule type" value="Genomic_DNA"/>
</dbReference>
<reference evidence="1" key="1">
    <citation type="submission" date="2019-10" db="EMBL/GenBank/DDBJ databases">
        <title>Whole genome sequencing of Borrelia miyamotoi strains isolated in Europe.</title>
        <authorList>
            <person name="Sprong H."/>
            <person name="Azagi T."/>
            <person name="Kuleshov K.V."/>
            <person name="Platonov A.E."/>
            <person name="Hoornstra D."/>
            <person name="Hovius J.W."/>
        </authorList>
    </citation>
    <scope>NUCLEOTIDE SEQUENCE</scope>
    <source>
        <strain evidence="1">NL-IR-1</strain>
        <plasmid evidence="1">unnamed</plasmid>
    </source>
</reference>
<dbReference type="EMBL" id="CP044788">
    <property type="protein sequence ID" value="QFP48577.1"/>
    <property type="molecule type" value="Genomic_DNA"/>
</dbReference>
<organism evidence="1">
    <name type="scientific">Borrelia miyamotoi</name>
    <dbReference type="NCBI Taxonomy" id="47466"/>
    <lineage>
        <taxon>Bacteria</taxon>
        <taxon>Pseudomonadati</taxon>
        <taxon>Spirochaetota</taxon>
        <taxon>Spirochaetia</taxon>
        <taxon>Spirochaetales</taxon>
        <taxon>Borreliaceae</taxon>
        <taxon>Borrelia</taxon>
    </lineage>
</organism>
<sequence length="196" mass="22178">MINNVIILIMISLVLVDCNSDYLDVIKRDDSKQVDIVLKKGKDISFSSIGVDRISSQDNAKIKLLKEELNGDEKSSLGFLEKALKESRLGEIGNVITHTEKKFGDFLLYLGVVKLREILVPIMQTLAAKREVETALLNYNGAKKSEFEKKLKEEENLYLNMLKLDANSDSFDTMYNSLVKNSNAYKFMYLKSVIGP</sequence>
<dbReference type="Proteomes" id="UP001164513">
    <property type="component" value="Plasmid pZSt-lp66"/>
</dbReference>
<accession>A0A5P8ATI3</accession>
<protein>
    <submittedName>
        <fullName evidence="1">Uncharacterized protein</fullName>
    </submittedName>
</protein>
<keyword evidence="1" id="KW-0614">Plasmid</keyword>
<evidence type="ECO:0000313" key="1">
    <source>
        <dbReference type="EMBL" id="QFP48577.1"/>
    </source>
</evidence>
<geneLocation type="plasmid" evidence="1">
    <name>unnamed</name>
</geneLocation>
<gene>
    <name evidence="1" type="ORF">F9Y91_04930</name>
    <name evidence="2" type="ORF">O5404_05155</name>
</gene>
<dbReference type="NCBIfam" id="NF047534">
    <property type="entry name" value="lipo_BTA121_dup"/>
    <property type="match status" value="1"/>
</dbReference>
<geneLocation type="plasmid" evidence="2 3">
    <name>pZSt-lp66</name>
</geneLocation>
<dbReference type="RefSeq" id="WP_152301173.1">
    <property type="nucleotide sequence ID" value="NZ_CP044628.1"/>
</dbReference>